<dbReference type="RefSeq" id="XP_007926707.1">
    <property type="nucleotide sequence ID" value="XM_007928516.1"/>
</dbReference>
<dbReference type="GeneID" id="19331009"/>
<keyword evidence="3" id="KW-1185">Reference proteome</keyword>
<feature type="non-terminal residue" evidence="2">
    <location>
        <position position="1"/>
    </location>
</feature>
<keyword evidence="1" id="KW-0812">Transmembrane</keyword>
<organism evidence="2 3">
    <name type="scientific">Pseudocercospora fijiensis (strain CIRAD86)</name>
    <name type="common">Black leaf streak disease fungus</name>
    <name type="synonym">Mycosphaerella fijiensis</name>
    <dbReference type="NCBI Taxonomy" id="383855"/>
    <lineage>
        <taxon>Eukaryota</taxon>
        <taxon>Fungi</taxon>
        <taxon>Dikarya</taxon>
        <taxon>Ascomycota</taxon>
        <taxon>Pezizomycotina</taxon>
        <taxon>Dothideomycetes</taxon>
        <taxon>Dothideomycetidae</taxon>
        <taxon>Mycosphaerellales</taxon>
        <taxon>Mycosphaerellaceae</taxon>
        <taxon>Pseudocercospora</taxon>
    </lineage>
</organism>
<keyword evidence="1" id="KW-1133">Transmembrane helix</keyword>
<name>M3B2A9_PSEFD</name>
<evidence type="ECO:0000256" key="1">
    <source>
        <dbReference type="SAM" id="Phobius"/>
    </source>
</evidence>
<keyword evidence="1" id="KW-0472">Membrane</keyword>
<dbReference type="VEuPathDB" id="FungiDB:MYCFIDRAFT_136029"/>
<dbReference type="EMBL" id="KB446558">
    <property type="protein sequence ID" value="EME83508.1"/>
    <property type="molecule type" value="Genomic_DNA"/>
</dbReference>
<accession>M3B2A9</accession>
<protein>
    <submittedName>
        <fullName evidence="2">Uncharacterized protein</fullName>
    </submittedName>
</protein>
<dbReference type="Proteomes" id="UP000016932">
    <property type="component" value="Unassembled WGS sequence"/>
</dbReference>
<dbReference type="KEGG" id="pfj:MYCFIDRAFT_136029"/>
<feature type="transmembrane region" description="Helical" evidence="1">
    <location>
        <begin position="6"/>
        <end position="33"/>
    </location>
</feature>
<proteinExistence type="predicted"/>
<evidence type="ECO:0000313" key="3">
    <source>
        <dbReference type="Proteomes" id="UP000016932"/>
    </source>
</evidence>
<dbReference type="HOGENOM" id="CLU_2782918_0_0_1"/>
<gene>
    <name evidence="2" type="ORF">MYCFIDRAFT_136029</name>
</gene>
<dbReference type="AlphaFoldDB" id="M3B2A9"/>
<evidence type="ECO:0000313" key="2">
    <source>
        <dbReference type="EMBL" id="EME83508.1"/>
    </source>
</evidence>
<reference evidence="2 3" key="1">
    <citation type="journal article" date="2012" name="PLoS Pathog.">
        <title>Diverse lifestyles and strategies of plant pathogenesis encoded in the genomes of eighteen Dothideomycetes fungi.</title>
        <authorList>
            <person name="Ohm R.A."/>
            <person name="Feau N."/>
            <person name="Henrissat B."/>
            <person name="Schoch C.L."/>
            <person name="Horwitz B.A."/>
            <person name="Barry K.W."/>
            <person name="Condon B.J."/>
            <person name="Copeland A.C."/>
            <person name="Dhillon B."/>
            <person name="Glaser F."/>
            <person name="Hesse C.N."/>
            <person name="Kosti I."/>
            <person name="LaButti K."/>
            <person name="Lindquist E.A."/>
            <person name="Lucas S."/>
            <person name="Salamov A.A."/>
            <person name="Bradshaw R.E."/>
            <person name="Ciuffetti L."/>
            <person name="Hamelin R.C."/>
            <person name="Kema G.H.J."/>
            <person name="Lawrence C."/>
            <person name="Scott J.A."/>
            <person name="Spatafora J.W."/>
            <person name="Turgeon B.G."/>
            <person name="de Wit P.J.G.M."/>
            <person name="Zhong S."/>
            <person name="Goodwin S.B."/>
            <person name="Grigoriev I.V."/>
        </authorList>
    </citation>
    <scope>NUCLEOTIDE SEQUENCE [LARGE SCALE GENOMIC DNA]</scope>
    <source>
        <strain evidence="2 3">CIRAD86</strain>
    </source>
</reference>
<sequence length="69" mass="7783">SEIFLVSYIIYVLTGSASRIGLIILQTLIANSVRRLYIVNKRREALEAALRLYSSRLGDMKMCASKGLY</sequence>